<dbReference type="Pfam" id="PF04479">
    <property type="entry name" value="RTA1"/>
    <property type="match status" value="1"/>
</dbReference>
<feature type="transmembrane region" description="Helical" evidence="5">
    <location>
        <begin position="201"/>
        <end position="220"/>
    </location>
</feature>
<evidence type="ECO:0008006" key="8">
    <source>
        <dbReference type="Google" id="ProtNLM"/>
    </source>
</evidence>
<dbReference type="PANTHER" id="PTHR31465:SF31">
    <property type="entry name" value="DOMAIN PROTEIN, PUTATIVE (AFU_ORTHOLOGUE AFUA_6G09550)-RELATED"/>
    <property type="match status" value="1"/>
</dbReference>
<feature type="transmembrane region" description="Helical" evidence="5">
    <location>
        <begin position="20"/>
        <end position="43"/>
    </location>
</feature>
<dbReference type="AlphaFoldDB" id="A0A225ASV6"/>
<comment type="caution">
    <text evidence="6">The sequence shown here is derived from an EMBL/GenBank/DDBJ whole genome shotgun (WGS) entry which is preliminary data.</text>
</comment>
<keyword evidence="4 5" id="KW-0472">Membrane</keyword>
<evidence type="ECO:0000256" key="4">
    <source>
        <dbReference type="ARBA" id="ARBA00023136"/>
    </source>
</evidence>
<organism evidence="6 7">
    <name type="scientific">Talaromyces atroroseus</name>
    <dbReference type="NCBI Taxonomy" id="1441469"/>
    <lineage>
        <taxon>Eukaryota</taxon>
        <taxon>Fungi</taxon>
        <taxon>Dikarya</taxon>
        <taxon>Ascomycota</taxon>
        <taxon>Pezizomycotina</taxon>
        <taxon>Eurotiomycetes</taxon>
        <taxon>Eurotiomycetidae</taxon>
        <taxon>Eurotiales</taxon>
        <taxon>Trichocomaceae</taxon>
        <taxon>Talaromyces</taxon>
        <taxon>Talaromyces sect. Trachyspermi</taxon>
    </lineage>
</organism>
<protein>
    <recommendedName>
        <fullName evidence="8">Protein RTA1</fullName>
    </recommendedName>
</protein>
<dbReference type="InterPro" id="IPR007568">
    <property type="entry name" value="RTA1"/>
</dbReference>
<evidence type="ECO:0000256" key="1">
    <source>
        <dbReference type="ARBA" id="ARBA00004141"/>
    </source>
</evidence>
<feature type="transmembrane region" description="Helical" evidence="5">
    <location>
        <begin position="81"/>
        <end position="100"/>
    </location>
</feature>
<dbReference type="EMBL" id="LFMY01000003">
    <property type="protein sequence ID" value="OKL62593.1"/>
    <property type="molecule type" value="Genomic_DNA"/>
</dbReference>
<comment type="subcellular location">
    <subcellularLocation>
        <location evidence="1">Membrane</location>
        <topology evidence="1">Multi-pass membrane protein</topology>
    </subcellularLocation>
</comment>
<name>A0A225ASV6_TALAT</name>
<feature type="transmembrane region" description="Helical" evidence="5">
    <location>
        <begin position="50"/>
        <end position="69"/>
    </location>
</feature>
<keyword evidence="7" id="KW-1185">Reference proteome</keyword>
<sequence>MASQDDSQQVTYALYRYTPSIAAAAVFAGIFFLLAILHTVLLFRYRARFFTPYIVGLLFETAGYIARIFSHYDTVALGPYIVQTMLILVAPPLFAASIYMTLGRLILHLDAESESLLRVKYIAKIFVVGDVISFLLQCGGGGYMAAGSLSAMEVGADIVVGGLAVQLLFFGFFIVASAIFHYRVKTNPRYLARKEARGRASWQYMLWCIYGACILILIRSVYRVVEFVQGNDGYIMKREYLLYIFDACLMALQAVLLLISYPGKILRGKVPRDGDVQLESRAESADGFLGHGHGSLK</sequence>
<reference evidence="6 7" key="1">
    <citation type="submission" date="2015-06" db="EMBL/GenBank/DDBJ databases">
        <title>Talaromyces atroroseus IBT 11181 draft genome.</title>
        <authorList>
            <person name="Rasmussen K.B."/>
            <person name="Rasmussen S."/>
            <person name="Petersen B."/>
            <person name="Sicheritz-Ponten T."/>
            <person name="Mortensen U.H."/>
            <person name="Thrane U."/>
        </authorList>
    </citation>
    <scope>NUCLEOTIDE SEQUENCE [LARGE SCALE GENOMIC DNA]</scope>
    <source>
        <strain evidence="6 7">IBT 11181</strain>
    </source>
</reference>
<dbReference type="GeneID" id="31002128"/>
<evidence type="ECO:0000313" key="7">
    <source>
        <dbReference type="Proteomes" id="UP000214365"/>
    </source>
</evidence>
<dbReference type="GO" id="GO:0016020">
    <property type="term" value="C:membrane"/>
    <property type="evidence" value="ECO:0007669"/>
    <property type="project" value="UniProtKB-SubCell"/>
</dbReference>
<evidence type="ECO:0000256" key="5">
    <source>
        <dbReference type="SAM" id="Phobius"/>
    </source>
</evidence>
<feature type="transmembrane region" description="Helical" evidence="5">
    <location>
        <begin position="240"/>
        <end position="259"/>
    </location>
</feature>
<evidence type="ECO:0000313" key="6">
    <source>
        <dbReference type="EMBL" id="OKL62593.1"/>
    </source>
</evidence>
<dbReference type="STRING" id="1441469.A0A225ASV6"/>
<dbReference type="PANTHER" id="PTHR31465">
    <property type="entry name" value="PROTEIN RTA1-RELATED"/>
    <property type="match status" value="1"/>
</dbReference>
<evidence type="ECO:0000256" key="2">
    <source>
        <dbReference type="ARBA" id="ARBA00022692"/>
    </source>
</evidence>
<feature type="transmembrane region" description="Helical" evidence="5">
    <location>
        <begin position="121"/>
        <end position="146"/>
    </location>
</feature>
<evidence type="ECO:0000256" key="3">
    <source>
        <dbReference type="ARBA" id="ARBA00022989"/>
    </source>
</evidence>
<feature type="transmembrane region" description="Helical" evidence="5">
    <location>
        <begin position="158"/>
        <end position="180"/>
    </location>
</feature>
<dbReference type="OrthoDB" id="3358017at2759"/>
<accession>A0A225ASV6</accession>
<proteinExistence type="predicted"/>
<gene>
    <name evidence="6" type="ORF">UA08_02373</name>
</gene>
<dbReference type="Proteomes" id="UP000214365">
    <property type="component" value="Unassembled WGS sequence"/>
</dbReference>
<keyword evidence="2 5" id="KW-0812">Transmembrane</keyword>
<dbReference type="RefSeq" id="XP_020122714.1">
    <property type="nucleotide sequence ID" value="XM_020264408.1"/>
</dbReference>
<keyword evidence="3 5" id="KW-1133">Transmembrane helix</keyword>